<gene>
    <name evidence="1" type="ORF">HGP29_04140</name>
</gene>
<sequence length="205" mass="23269">MKLIYIMDPQCGWCYGNSDNIKKVVEAYPELDFELMVGGMWVGEQAPAGGEALHGFIQKNSPVMEKKTGALVSTEFYELTKDESYTFSSFEPCLAISWVKKNAPEKTLEFASELQKAQFYFGQRFDDFKTYIAILQKLGIDPQPFMDSWGNEENQKETIEEINQSRKMAAGFPSLFIDTTATIEKLAAGYFDADEMIDQIYAFTV</sequence>
<proteinExistence type="predicted"/>
<dbReference type="Proteomes" id="UP000585050">
    <property type="component" value="Unassembled WGS sequence"/>
</dbReference>
<comment type="caution">
    <text evidence="1">The sequence shown here is derived from an EMBL/GenBank/DDBJ whole genome shotgun (WGS) entry which is preliminary data.</text>
</comment>
<accession>A0A7X8XUL1</accession>
<keyword evidence="2" id="KW-1185">Reference proteome</keyword>
<organism evidence="1 2">
    <name type="scientific">Flammeovirga agarivorans</name>
    <dbReference type="NCBI Taxonomy" id="2726742"/>
    <lineage>
        <taxon>Bacteria</taxon>
        <taxon>Pseudomonadati</taxon>
        <taxon>Bacteroidota</taxon>
        <taxon>Cytophagia</taxon>
        <taxon>Cytophagales</taxon>
        <taxon>Flammeovirgaceae</taxon>
        <taxon>Flammeovirga</taxon>
    </lineage>
</organism>
<dbReference type="RefSeq" id="WP_168881081.1">
    <property type="nucleotide sequence ID" value="NZ_JABAIL010000001.1"/>
</dbReference>
<dbReference type="AlphaFoldDB" id="A0A7X8XUL1"/>
<name>A0A7X8XUL1_9BACT</name>
<evidence type="ECO:0000313" key="2">
    <source>
        <dbReference type="Proteomes" id="UP000585050"/>
    </source>
</evidence>
<dbReference type="InterPro" id="IPR036249">
    <property type="entry name" value="Thioredoxin-like_sf"/>
</dbReference>
<dbReference type="Gene3D" id="1.10.472.60">
    <property type="entry name" value="putative protein disulfide isomerase domain"/>
    <property type="match status" value="1"/>
</dbReference>
<evidence type="ECO:0008006" key="3">
    <source>
        <dbReference type="Google" id="ProtNLM"/>
    </source>
</evidence>
<dbReference type="SUPFAM" id="SSF52833">
    <property type="entry name" value="Thioredoxin-like"/>
    <property type="match status" value="1"/>
</dbReference>
<reference evidence="1 2" key="1">
    <citation type="submission" date="2020-04" db="EMBL/GenBank/DDBJ databases">
        <title>Flammeovirga sp. SR4, a novel species isolated from seawater.</title>
        <authorList>
            <person name="Wang X."/>
        </authorList>
    </citation>
    <scope>NUCLEOTIDE SEQUENCE [LARGE SCALE GENOMIC DNA]</scope>
    <source>
        <strain evidence="1 2">SR4</strain>
    </source>
</reference>
<evidence type="ECO:0000313" key="1">
    <source>
        <dbReference type="EMBL" id="NLR90379.1"/>
    </source>
</evidence>
<dbReference type="Gene3D" id="3.40.30.10">
    <property type="entry name" value="Glutaredoxin"/>
    <property type="match status" value="1"/>
</dbReference>
<dbReference type="EMBL" id="JABAIL010000001">
    <property type="protein sequence ID" value="NLR90379.1"/>
    <property type="molecule type" value="Genomic_DNA"/>
</dbReference>
<protein>
    <recommendedName>
        <fullName evidence="3">DsbA family protein</fullName>
    </recommendedName>
</protein>